<dbReference type="InterPro" id="IPR006667">
    <property type="entry name" value="SLC41_membr_dom"/>
</dbReference>
<evidence type="ECO:0000256" key="4">
    <source>
        <dbReference type="ARBA" id="ARBA00022692"/>
    </source>
</evidence>
<dbReference type="eggNOG" id="KOG3788">
    <property type="taxonomic scope" value="Eukaryota"/>
</dbReference>
<dbReference type="GO" id="GO:0008324">
    <property type="term" value="F:monoatomic cation transmembrane transporter activity"/>
    <property type="evidence" value="ECO:0007669"/>
    <property type="project" value="InterPro"/>
</dbReference>
<keyword evidence="6 9" id="KW-1133">Transmembrane helix</keyword>
<feature type="transmembrane region" description="Helical" evidence="9">
    <location>
        <begin position="240"/>
        <end position="259"/>
    </location>
</feature>
<dbReference type="GeneID" id="28941679"/>
<evidence type="ECO:0000256" key="2">
    <source>
        <dbReference type="ARBA" id="ARBA00009749"/>
    </source>
</evidence>
<organism evidence="11 12">
    <name type="scientific">Pneumocystis jirovecii (strain RU7)</name>
    <name type="common">Human pneumocystis pneumonia agent</name>
    <dbReference type="NCBI Taxonomy" id="1408657"/>
    <lineage>
        <taxon>Eukaryota</taxon>
        <taxon>Fungi</taxon>
        <taxon>Dikarya</taxon>
        <taxon>Ascomycota</taxon>
        <taxon>Taphrinomycotina</taxon>
        <taxon>Pneumocystomycetes</taxon>
        <taxon>Pneumocystaceae</taxon>
        <taxon>Pneumocystis</taxon>
    </lineage>
</organism>
<feature type="transmembrane region" description="Helical" evidence="9">
    <location>
        <begin position="383"/>
        <end position="405"/>
    </location>
</feature>
<feature type="transmembrane region" description="Helical" evidence="9">
    <location>
        <begin position="123"/>
        <end position="148"/>
    </location>
</feature>
<protein>
    <recommendedName>
        <fullName evidence="10">SLC41A/MgtE integral membrane domain-containing protein</fullName>
    </recommendedName>
</protein>
<evidence type="ECO:0000259" key="10">
    <source>
        <dbReference type="Pfam" id="PF01769"/>
    </source>
</evidence>
<dbReference type="EMBL" id="LFWA01000015">
    <property type="protein sequence ID" value="KTW27167.1"/>
    <property type="molecule type" value="Genomic_DNA"/>
</dbReference>
<dbReference type="PANTHER" id="PTHR16228">
    <property type="entry name" value="DIVALENT CATION TRANSPORTER SOLUTE CARRIER FAMILY 41"/>
    <property type="match status" value="1"/>
</dbReference>
<evidence type="ECO:0000256" key="7">
    <source>
        <dbReference type="ARBA" id="ARBA00023065"/>
    </source>
</evidence>
<comment type="caution">
    <text evidence="11">The sequence shown here is derived from an EMBL/GenBank/DDBJ whole genome shotgun (WGS) entry which is preliminary data.</text>
</comment>
<evidence type="ECO:0000256" key="5">
    <source>
        <dbReference type="ARBA" id="ARBA00022842"/>
    </source>
</evidence>
<evidence type="ECO:0000256" key="9">
    <source>
        <dbReference type="SAM" id="Phobius"/>
    </source>
</evidence>
<dbReference type="OrthoDB" id="666972at2759"/>
<dbReference type="PANTHER" id="PTHR16228:SF7">
    <property type="entry name" value="SLC41A_MGTE INTEGRAL MEMBRANE DOMAIN-CONTAINING PROTEIN"/>
    <property type="match status" value="1"/>
</dbReference>
<feature type="transmembrane region" description="Helical" evidence="9">
    <location>
        <begin position="41"/>
        <end position="63"/>
    </location>
</feature>
<evidence type="ECO:0000256" key="3">
    <source>
        <dbReference type="ARBA" id="ARBA00022448"/>
    </source>
</evidence>
<proteinExistence type="inferred from homology"/>
<feature type="transmembrane region" description="Helical" evidence="9">
    <location>
        <begin position="168"/>
        <end position="198"/>
    </location>
</feature>
<dbReference type="GO" id="GO:0005886">
    <property type="term" value="C:plasma membrane"/>
    <property type="evidence" value="ECO:0007669"/>
    <property type="project" value="TreeGrafter"/>
</dbReference>
<evidence type="ECO:0000256" key="1">
    <source>
        <dbReference type="ARBA" id="ARBA00004141"/>
    </source>
</evidence>
<keyword evidence="12" id="KW-1185">Reference proteome</keyword>
<comment type="subcellular location">
    <subcellularLocation>
        <location evidence="1">Membrane</location>
        <topology evidence="1">Multi-pass membrane protein</topology>
    </subcellularLocation>
</comment>
<dbReference type="Gene3D" id="1.10.357.20">
    <property type="entry name" value="SLC41 divalent cation transporters, integral membrane domain"/>
    <property type="match status" value="2"/>
</dbReference>
<dbReference type="InterPro" id="IPR045349">
    <property type="entry name" value="SLC41A1-3"/>
</dbReference>
<feature type="transmembrane region" description="Helical" evidence="9">
    <location>
        <begin position="354"/>
        <end position="376"/>
    </location>
</feature>
<reference evidence="12" key="1">
    <citation type="journal article" date="2016" name="Nat. Commun.">
        <title>Genome analysis of three Pneumocystis species reveals adaptation mechanisms to life exclusively in mammalian hosts.</title>
        <authorList>
            <person name="Ma L."/>
            <person name="Chen Z."/>
            <person name="Huang D.W."/>
            <person name="Kutty G."/>
            <person name="Ishihara M."/>
            <person name="Wang H."/>
            <person name="Abouelleil A."/>
            <person name="Bishop L."/>
            <person name="Davey E."/>
            <person name="Deng R."/>
            <person name="Deng X."/>
            <person name="Fan L."/>
            <person name="Fantoni G."/>
            <person name="Fitzgerald M."/>
            <person name="Gogineni E."/>
            <person name="Goldberg J.M."/>
            <person name="Handley G."/>
            <person name="Hu X."/>
            <person name="Huber C."/>
            <person name="Jiao X."/>
            <person name="Jones K."/>
            <person name="Levin J.Z."/>
            <person name="Liu Y."/>
            <person name="Macdonald P."/>
            <person name="Melnikov A."/>
            <person name="Raley C."/>
            <person name="Sassi M."/>
            <person name="Sherman B.T."/>
            <person name="Song X."/>
            <person name="Sykes S."/>
            <person name="Tran B."/>
            <person name="Walsh L."/>
            <person name="Xia Y."/>
            <person name="Yang J."/>
            <person name="Young S."/>
            <person name="Zeng Q."/>
            <person name="Zheng X."/>
            <person name="Stephens R."/>
            <person name="Nusbaum C."/>
            <person name="Birren B.W."/>
            <person name="Azadi P."/>
            <person name="Lempicki R.A."/>
            <person name="Cuomo C.A."/>
            <person name="Kovacs J.A."/>
        </authorList>
    </citation>
    <scope>NUCLEOTIDE SEQUENCE [LARGE SCALE GENOMIC DNA]</scope>
    <source>
        <strain evidence="12">RU7</strain>
    </source>
</reference>
<evidence type="ECO:0000256" key="6">
    <source>
        <dbReference type="ARBA" id="ARBA00022989"/>
    </source>
</evidence>
<dbReference type="VEuPathDB" id="FungiDB:T551_03161"/>
<feature type="domain" description="SLC41A/MgtE integral membrane" evidence="10">
    <location>
        <begin position="321"/>
        <end position="442"/>
    </location>
</feature>
<keyword evidence="4 9" id="KW-0812">Transmembrane</keyword>
<accession>A0A0W4ZFJ5</accession>
<feature type="transmembrane region" description="Helical" evidence="9">
    <location>
        <begin position="266"/>
        <end position="283"/>
    </location>
</feature>
<feature type="domain" description="SLC41A/MgtE integral membrane" evidence="10">
    <location>
        <begin position="82"/>
        <end position="229"/>
    </location>
</feature>
<dbReference type="SUPFAM" id="SSF161093">
    <property type="entry name" value="MgtE membrane domain-like"/>
    <property type="match status" value="2"/>
</dbReference>
<name>A0A0W4ZFJ5_PNEJ7</name>
<feature type="transmembrane region" description="Helical" evidence="9">
    <location>
        <begin position="75"/>
        <end position="96"/>
    </location>
</feature>
<gene>
    <name evidence="11" type="ORF">T551_03161</name>
</gene>
<dbReference type="AlphaFoldDB" id="A0A0W4ZFJ5"/>
<dbReference type="InterPro" id="IPR036739">
    <property type="entry name" value="SLC41_membr_dom_sf"/>
</dbReference>
<dbReference type="Pfam" id="PF01769">
    <property type="entry name" value="MgtE"/>
    <property type="match status" value="2"/>
</dbReference>
<feature type="transmembrane region" description="Helical" evidence="9">
    <location>
        <begin position="425"/>
        <end position="444"/>
    </location>
</feature>
<evidence type="ECO:0000256" key="8">
    <source>
        <dbReference type="ARBA" id="ARBA00023136"/>
    </source>
</evidence>
<sequence>MSTTTPDATFSYELLEHTSSDVASTCLFNEPRRHIHVIYELAVQSSASLILSVFGSVLTGFMLNFVQKFSIFQSYPALFILIPILLNLIGCLEMNLTSRLSTLANMDLLNTHDARRTIISKQLILLQVQTMTVGTVSGFVAFLFSYIHESYNPPQIISPLQQKYNRSLFKLLILLSSAMATGCISSAILGTLVSLLVIFSLQFNINPDNILTPIVSSFGDLISISTFSMVSTIFVSLFHLYSLIIFIISIIAIFFFIITRLNEIQLNQIALSTWIPLFISLLITRCTHHDTCTHNSFLHSGSGILFENYVYRYHAIAFMLPICQGLNGNIGCIYASRISTALQMKNTKYKEIKWTTIVTLFCINLLFQTVFLLTIYKMKILSLTLIFIAIYQLISGCVVITSLFLGEVLMHLCWKYNFDPDIHAFPILSSLLDFIATFSLVFCFRLSMS</sequence>
<keyword evidence="8 9" id="KW-0472">Membrane</keyword>
<keyword evidence="5" id="KW-0460">Magnesium</keyword>
<dbReference type="RefSeq" id="XP_018228323.1">
    <property type="nucleotide sequence ID" value="XM_018375424.1"/>
</dbReference>
<keyword evidence="3" id="KW-0813">Transport</keyword>
<evidence type="ECO:0000313" key="11">
    <source>
        <dbReference type="EMBL" id="KTW27167.1"/>
    </source>
</evidence>
<comment type="similarity">
    <text evidence="2">Belongs to the SLC41A transporter family.</text>
</comment>
<evidence type="ECO:0000313" key="12">
    <source>
        <dbReference type="Proteomes" id="UP000053447"/>
    </source>
</evidence>
<dbReference type="Proteomes" id="UP000053447">
    <property type="component" value="Unassembled WGS sequence"/>
</dbReference>
<keyword evidence="7" id="KW-0406">Ion transport</keyword>